<keyword evidence="4" id="KW-0732">Signal</keyword>
<evidence type="ECO:0000256" key="1">
    <source>
        <dbReference type="ARBA" id="ARBA00003236"/>
    </source>
</evidence>
<dbReference type="InterPro" id="IPR002509">
    <property type="entry name" value="NODB_dom"/>
</dbReference>
<proteinExistence type="inferred from homology"/>
<dbReference type="CDD" id="cd10918">
    <property type="entry name" value="CE4_NodB_like_5s_6s"/>
    <property type="match status" value="1"/>
</dbReference>
<reference evidence="8" key="1">
    <citation type="journal article" date="2019" name="Int. J. Syst. Evol. Microbiol.">
        <title>The Global Catalogue of Microorganisms (GCM) 10K type strain sequencing project: providing services to taxonomists for standard genome sequencing and annotation.</title>
        <authorList>
            <consortium name="The Broad Institute Genomics Platform"/>
            <consortium name="The Broad Institute Genome Sequencing Center for Infectious Disease"/>
            <person name="Wu L."/>
            <person name="Ma J."/>
        </authorList>
    </citation>
    <scope>NUCLEOTIDE SEQUENCE [LARGE SCALE GENOMIC DNA]</scope>
    <source>
        <strain evidence="8">CGMCC 1.15731</strain>
    </source>
</reference>
<dbReference type="PANTHER" id="PTHR34216">
    <property type="match status" value="1"/>
</dbReference>
<dbReference type="GO" id="GO:0016787">
    <property type="term" value="F:hydrolase activity"/>
    <property type="evidence" value="ECO:0007669"/>
    <property type="project" value="UniProtKB-KW"/>
</dbReference>
<dbReference type="Gene3D" id="3.20.20.370">
    <property type="entry name" value="Glycoside hydrolase/deacetylase"/>
    <property type="match status" value="1"/>
</dbReference>
<dbReference type="InterPro" id="IPR051398">
    <property type="entry name" value="Polysacch_Deacetylase"/>
</dbReference>
<evidence type="ECO:0000256" key="4">
    <source>
        <dbReference type="ARBA" id="ARBA00022729"/>
    </source>
</evidence>
<evidence type="ECO:0000313" key="7">
    <source>
        <dbReference type="EMBL" id="MFC4625686.1"/>
    </source>
</evidence>
<dbReference type="Proteomes" id="UP001596042">
    <property type="component" value="Unassembled WGS sequence"/>
</dbReference>
<evidence type="ECO:0000259" key="6">
    <source>
        <dbReference type="PROSITE" id="PS51677"/>
    </source>
</evidence>
<feature type="domain" description="NodB homology" evidence="6">
    <location>
        <begin position="62"/>
        <end position="233"/>
    </location>
</feature>
<evidence type="ECO:0000313" key="8">
    <source>
        <dbReference type="Proteomes" id="UP001596042"/>
    </source>
</evidence>
<comment type="similarity">
    <text evidence="2">Belongs to the polysaccharide deacetylase family.</text>
</comment>
<evidence type="ECO:0000256" key="3">
    <source>
        <dbReference type="ARBA" id="ARBA00020071"/>
    </source>
</evidence>
<dbReference type="SUPFAM" id="SSF88713">
    <property type="entry name" value="Glycoside hydrolase/deacetylase"/>
    <property type="match status" value="1"/>
</dbReference>
<comment type="function">
    <text evidence="1">Is involved in generating a small heat-stable compound (Nod), an acylated oligomer of N-acetylglucosamine, that stimulates mitosis in various plant protoplasts.</text>
</comment>
<evidence type="ECO:0000256" key="2">
    <source>
        <dbReference type="ARBA" id="ARBA00010973"/>
    </source>
</evidence>
<sequence>MPIPVLLYHQIDIPPRHRQPFRSMTVHPKRFRSQMAWLKRLGYQGLSLRDALPYLYGGKQGKVAVITFDDGFENVFRTALPILQEFGFTATNYFVVNQLGGYNQWDQKIGVPRASCMSIAEMREWAELGHEVGSHTLDHVHLPQQSEADATMQIRESRERLEDILGQEVISFAYPYGGENASLRKIVAEAGYRNATTTEKRRATSSDDPFGIPRLTVRRNDSWLQFLHKLLMR</sequence>
<keyword evidence="7" id="KW-0378">Hydrolase</keyword>
<dbReference type="PROSITE" id="PS51677">
    <property type="entry name" value="NODB"/>
    <property type="match status" value="1"/>
</dbReference>
<dbReference type="PANTHER" id="PTHR34216:SF7">
    <property type="entry name" value="POLY-BETA-1,6-N-ACETYL-D-GLUCOSAMINE N-DEACETYLASE"/>
    <property type="match status" value="1"/>
</dbReference>
<gene>
    <name evidence="7" type="ORF">ACFO1V_10755</name>
</gene>
<comment type="caution">
    <text evidence="7">The sequence shown here is derived from an EMBL/GenBank/DDBJ whole genome shotgun (WGS) entry which is preliminary data.</text>
</comment>
<dbReference type="Pfam" id="PF01522">
    <property type="entry name" value="Polysacc_deac_1"/>
    <property type="match status" value="1"/>
</dbReference>
<protein>
    <recommendedName>
        <fullName evidence="3">Chitooligosaccharide deacetylase</fullName>
    </recommendedName>
    <alternativeName>
        <fullName evidence="5">Nodulation protein B</fullName>
    </alternativeName>
</protein>
<accession>A0ABV9H7Z6</accession>
<organism evidence="7 8">
    <name type="scientific">Daeguia caeni</name>
    <dbReference type="NCBI Taxonomy" id="439612"/>
    <lineage>
        <taxon>Bacteria</taxon>
        <taxon>Pseudomonadati</taxon>
        <taxon>Pseudomonadota</taxon>
        <taxon>Alphaproteobacteria</taxon>
        <taxon>Hyphomicrobiales</taxon>
        <taxon>Brucellaceae</taxon>
        <taxon>Daeguia</taxon>
    </lineage>
</organism>
<keyword evidence="8" id="KW-1185">Reference proteome</keyword>
<dbReference type="RefSeq" id="WP_374834065.1">
    <property type="nucleotide sequence ID" value="NZ_JBHEEZ010000039.1"/>
</dbReference>
<name>A0ABV9H7Z6_9HYPH</name>
<dbReference type="InterPro" id="IPR011330">
    <property type="entry name" value="Glyco_hydro/deAcase_b/a-brl"/>
</dbReference>
<evidence type="ECO:0000256" key="5">
    <source>
        <dbReference type="ARBA" id="ARBA00032976"/>
    </source>
</evidence>
<dbReference type="EMBL" id="JBHSEL010000107">
    <property type="protein sequence ID" value="MFC4625686.1"/>
    <property type="molecule type" value="Genomic_DNA"/>
</dbReference>